<evidence type="ECO:0000256" key="1">
    <source>
        <dbReference type="ARBA" id="ARBA00000971"/>
    </source>
</evidence>
<dbReference type="KEGG" id="vpo:Kpol_1023p39"/>
<dbReference type="FunFam" id="2.40.100.10:FF:000019">
    <property type="entry name" value="Peptidyl-prolyl cis-trans isomerase"/>
    <property type="match status" value="1"/>
</dbReference>
<dbReference type="Proteomes" id="UP000000267">
    <property type="component" value="Unassembled WGS sequence"/>
</dbReference>
<dbReference type="GO" id="GO:0016018">
    <property type="term" value="F:cyclosporin A binding"/>
    <property type="evidence" value="ECO:0007669"/>
    <property type="project" value="TreeGrafter"/>
</dbReference>
<keyword evidence="4 7" id="KW-0697">Rotamase</keyword>
<comment type="function">
    <text evidence="2 7">PPIases accelerate the folding of proteins. It catalyzes the cis-trans isomerization of proline imidic peptide bonds in oligopeptides.</text>
</comment>
<dbReference type="PROSITE" id="PS50072">
    <property type="entry name" value="CSA_PPIASE_2"/>
    <property type="match status" value="1"/>
</dbReference>
<dbReference type="GO" id="GO:0003755">
    <property type="term" value="F:peptidyl-prolyl cis-trans isomerase activity"/>
    <property type="evidence" value="ECO:0007669"/>
    <property type="project" value="UniProtKB-UniRule"/>
</dbReference>
<keyword evidence="5 7" id="KW-0413">Isomerase</keyword>
<accession>A7TFR2</accession>
<organism evidence="10">
    <name type="scientific">Vanderwaltozyma polyspora (strain ATCC 22028 / DSM 70294 / BCRC 21397 / CBS 2163 / NBRC 10782 / NRRL Y-8283 / UCD 57-17)</name>
    <name type="common">Kluyveromyces polysporus</name>
    <dbReference type="NCBI Taxonomy" id="436907"/>
    <lineage>
        <taxon>Eukaryota</taxon>
        <taxon>Fungi</taxon>
        <taxon>Dikarya</taxon>
        <taxon>Ascomycota</taxon>
        <taxon>Saccharomycotina</taxon>
        <taxon>Saccharomycetes</taxon>
        <taxon>Saccharomycetales</taxon>
        <taxon>Saccharomycetaceae</taxon>
        <taxon>Vanderwaltozyma</taxon>
    </lineage>
</organism>
<gene>
    <name evidence="9" type="ORF">Kpol_1023p39</name>
</gene>
<dbReference type="SUPFAM" id="SSF50891">
    <property type="entry name" value="Cyclophilin-like"/>
    <property type="match status" value="1"/>
</dbReference>
<comment type="similarity">
    <text evidence="6">Belongs to the cyclophilin-type PPIase family. PPIase B subfamily.</text>
</comment>
<keyword evidence="10" id="KW-1185">Reference proteome</keyword>
<dbReference type="STRING" id="436907.A7TFR2"/>
<dbReference type="InterPro" id="IPR002130">
    <property type="entry name" value="Cyclophilin-type_PPIase_dom"/>
</dbReference>
<feature type="chain" id="PRO_5006521953" description="Peptidyl-prolyl cis-trans isomerase" evidence="7">
    <location>
        <begin position="21"/>
        <end position="216"/>
    </location>
</feature>
<dbReference type="PhylomeDB" id="A7TFR2"/>
<dbReference type="PRINTS" id="PR00153">
    <property type="entry name" value="CSAPPISMRASE"/>
</dbReference>
<evidence type="ECO:0000313" key="9">
    <source>
        <dbReference type="EMBL" id="EDO18870.1"/>
    </source>
</evidence>
<dbReference type="PROSITE" id="PS00170">
    <property type="entry name" value="CSA_PPIASE_1"/>
    <property type="match status" value="1"/>
</dbReference>
<evidence type="ECO:0000256" key="2">
    <source>
        <dbReference type="ARBA" id="ARBA00002388"/>
    </source>
</evidence>
<dbReference type="PANTHER" id="PTHR11071:SF561">
    <property type="entry name" value="PEPTIDYL-PROLYL CIS-TRANS ISOMERASE D-RELATED"/>
    <property type="match status" value="1"/>
</dbReference>
<evidence type="ECO:0000256" key="6">
    <source>
        <dbReference type="ARBA" id="ARBA00038340"/>
    </source>
</evidence>
<dbReference type="RefSeq" id="XP_001646728.1">
    <property type="nucleotide sequence ID" value="XM_001646678.1"/>
</dbReference>
<dbReference type="GO" id="GO:0006457">
    <property type="term" value="P:protein folding"/>
    <property type="evidence" value="ECO:0007669"/>
    <property type="project" value="InterPro"/>
</dbReference>
<evidence type="ECO:0000259" key="8">
    <source>
        <dbReference type="PROSITE" id="PS50072"/>
    </source>
</evidence>
<dbReference type="HOGENOM" id="CLU_012062_4_2_1"/>
<evidence type="ECO:0000256" key="5">
    <source>
        <dbReference type="ARBA" id="ARBA00023235"/>
    </source>
</evidence>
<sequence>MNPLQLIISTLFLFASFALAGKDEKEPEVTRSVYFDIEHGGKELGRIIIGLYDSVAPRTVENFYQLTMSPDPEMGYLDSIFHRIIPNFMIQGGDFTHGTGVGGKSIYGAVFDDEDFTLKHDRPGRLSMANRGKNTNGSQFFITTVKTPWLDGKHVVFGQVIEGLDVLSQLETVATDRMDKPLEEVKIVGCGAIDIVPSAKIDEYVAEHPEPVHDEL</sequence>
<protein>
    <recommendedName>
        <fullName evidence="7">Peptidyl-prolyl cis-trans isomerase</fullName>
        <shortName evidence="7">PPIase</shortName>
        <ecNumber evidence="7">5.2.1.8</ecNumber>
    </recommendedName>
</protein>
<proteinExistence type="inferred from homology"/>
<name>A7TFR2_VANPO</name>
<dbReference type="OMA" id="RINACGE"/>
<dbReference type="InParanoid" id="A7TFR2"/>
<dbReference type="FunCoup" id="A7TFR2">
    <property type="interactions" value="251"/>
</dbReference>
<dbReference type="OrthoDB" id="193499at2759"/>
<dbReference type="EC" id="5.2.1.8" evidence="7"/>
<comment type="catalytic activity">
    <reaction evidence="1 7">
        <text>[protein]-peptidylproline (omega=180) = [protein]-peptidylproline (omega=0)</text>
        <dbReference type="Rhea" id="RHEA:16237"/>
        <dbReference type="Rhea" id="RHEA-COMP:10747"/>
        <dbReference type="Rhea" id="RHEA-COMP:10748"/>
        <dbReference type="ChEBI" id="CHEBI:83833"/>
        <dbReference type="ChEBI" id="CHEBI:83834"/>
        <dbReference type="EC" id="5.2.1.8"/>
    </reaction>
</comment>
<dbReference type="Gene3D" id="2.40.100.10">
    <property type="entry name" value="Cyclophilin-like"/>
    <property type="match status" value="1"/>
</dbReference>
<feature type="domain" description="PPIase cyclophilin-type" evidence="8">
    <location>
        <begin position="34"/>
        <end position="192"/>
    </location>
</feature>
<dbReference type="GO" id="GO:0000324">
    <property type="term" value="C:fungal-type vacuole"/>
    <property type="evidence" value="ECO:0007669"/>
    <property type="project" value="TreeGrafter"/>
</dbReference>
<dbReference type="Pfam" id="PF00160">
    <property type="entry name" value="Pro_isomerase"/>
    <property type="match status" value="1"/>
</dbReference>
<reference evidence="9 10" key="1">
    <citation type="journal article" date="2007" name="Proc. Natl. Acad. Sci. U.S.A.">
        <title>Independent sorting-out of thousands of duplicated gene pairs in two yeast species descended from a whole-genome duplication.</title>
        <authorList>
            <person name="Scannell D.R."/>
            <person name="Frank A.C."/>
            <person name="Conant G.C."/>
            <person name="Byrne K.P."/>
            <person name="Woolfit M."/>
            <person name="Wolfe K.H."/>
        </authorList>
    </citation>
    <scope>NUCLEOTIDE SEQUENCE [LARGE SCALE GENOMIC DNA]</scope>
    <source>
        <strain evidence="10">ATCC 22028 / DSM 70294 / BCRC 21397 / CBS 2163 / NBRC 10782 / NRRL Y-8283 / UCD 57-17</strain>
    </source>
</reference>
<dbReference type="InterPro" id="IPR020892">
    <property type="entry name" value="Cyclophilin-type_PPIase_CS"/>
</dbReference>
<feature type="signal peptide" evidence="7">
    <location>
        <begin position="1"/>
        <end position="20"/>
    </location>
</feature>
<dbReference type="AlphaFoldDB" id="A7TFR2"/>
<dbReference type="EMBL" id="DS480384">
    <property type="protein sequence ID" value="EDO18870.1"/>
    <property type="molecule type" value="Genomic_DNA"/>
</dbReference>
<evidence type="ECO:0000256" key="3">
    <source>
        <dbReference type="ARBA" id="ARBA00022729"/>
    </source>
</evidence>
<dbReference type="GO" id="GO:0005783">
    <property type="term" value="C:endoplasmic reticulum"/>
    <property type="evidence" value="ECO:0007669"/>
    <property type="project" value="TreeGrafter"/>
</dbReference>
<dbReference type="GeneID" id="5547186"/>
<keyword evidence="3 7" id="KW-0732">Signal</keyword>
<dbReference type="InterPro" id="IPR029000">
    <property type="entry name" value="Cyclophilin-like_dom_sf"/>
</dbReference>
<dbReference type="PANTHER" id="PTHR11071">
    <property type="entry name" value="PEPTIDYL-PROLYL CIS-TRANS ISOMERASE"/>
    <property type="match status" value="1"/>
</dbReference>
<evidence type="ECO:0000256" key="7">
    <source>
        <dbReference type="RuleBase" id="RU363019"/>
    </source>
</evidence>
<evidence type="ECO:0000313" key="10">
    <source>
        <dbReference type="Proteomes" id="UP000000267"/>
    </source>
</evidence>
<dbReference type="eggNOG" id="KOG0880">
    <property type="taxonomic scope" value="Eukaryota"/>
</dbReference>
<evidence type="ECO:0000256" key="4">
    <source>
        <dbReference type="ARBA" id="ARBA00023110"/>
    </source>
</evidence>